<accession>A0ABW1VFC8</accession>
<dbReference type="SUPFAM" id="SSF52317">
    <property type="entry name" value="Class I glutamine amidotransferase-like"/>
    <property type="match status" value="1"/>
</dbReference>
<sequence>MAHSVALALSDGVPIFELAAPCAVFGTDRSCLTTDDWYELKVCAPAGARVDAWFTASTPYTYEDLLHADTVIVPACHDEALNPPADLVDAVREAYQHGARIVSICTGAFVLAAAGLLSGRRAATHWLHATTLAERYPDIDVDATALYLDQGRVLTSAGKSAGTDLCLHIVRQDYGAQIANQVARRLVAPPHREGGQGQYTDPSEPRLSHDTLGNAMDWALHRLDQPTTIEQLAGRAQLSVRTLNRHFHARVGTNPLDWLNSQRVRRAQLLLETTDLAIEHVAARCGFGTSVALRRHFRQLLDTTPDNYRRTFNTAAKGTRMM</sequence>
<comment type="caution">
    <text evidence="4">The sequence shown here is derived from an EMBL/GenBank/DDBJ whole genome shotgun (WGS) entry which is preliminary data.</text>
</comment>
<evidence type="ECO:0000313" key="4">
    <source>
        <dbReference type="EMBL" id="MFC6355726.1"/>
    </source>
</evidence>
<dbReference type="InterPro" id="IPR018060">
    <property type="entry name" value="HTH_AraC"/>
</dbReference>
<dbReference type="InterPro" id="IPR009057">
    <property type="entry name" value="Homeodomain-like_sf"/>
</dbReference>
<dbReference type="SUPFAM" id="SSF46689">
    <property type="entry name" value="Homeodomain-like"/>
    <property type="match status" value="2"/>
</dbReference>
<dbReference type="Proteomes" id="UP001596306">
    <property type="component" value="Unassembled WGS sequence"/>
</dbReference>
<dbReference type="CDD" id="cd03137">
    <property type="entry name" value="GATase1_AraC_1"/>
    <property type="match status" value="1"/>
</dbReference>
<dbReference type="PANTHER" id="PTHR43130">
    <property type="entry name" value="ARAC-FAMILY TRANSCRIPTIONAL REGULATOR"/>
    <property type="match status" value="1"/>
</dbReference>
<dbReference type="Pfam" id="PF01965">
    <property type="entry name" value="DJ-1_PfpI"/>
    <property type="match status" value="1"/>
</dbReference>
<gene>
    <name evidence="4" type="ORF">ACFQB0_06355</name>
</gene>
<proteinExistence type="predicted"/>
<evidence type="ECO:0000259" key="3">
    <source>
        <dbReference type="PROSITE" id="PS01124"/>
    </source>
</evidence>
<dbReference type="PANTHER" id="PTHR43130:SF3">
    <property type="entry name" value="HTH-TYPE TRANSCRIPTIONAL REGULATOR RV1931C"/>
    <property type="match status" value="1"/>
</dbReference>
<name>A0ABW1VFC8_9MICO</name>
<dbReference type="Pfam" id="PF12833">
    <property type="entry name" value="HTH_18"/>
    <property type="match status" value="1"/>
</dbReference>
<dbReference type="InterPro" id="IPR052158">
    <property type="entry name" value="INH-QAR"/>
</dbReference>
<dbReference type="PROSITE" id="PS01124">
    <property type="entry name" value="HTH_ARAC_FAMILY_2"/>
    <property type="match status" value="1"/>
</dbReference>
<dbReference type="Gene3D" id="3.40.50.880">
    <property type="match status" value="1"/>
</dbReference>
<dbReference type="SMART" id="SM00342">
    <property type="entry name" value="HTH_ARAC"/>
    <property type="match status" value="1"/>
</dbReference>
<dbReference type="InterPro" id="IPR002818">
    <property type="entry name" value="DJ-1/PfpI"/>
</dbReference>
<organism evidence="4 5">
    <name type="scientific">Luethyella okanaganae</name>
    <dbReference type="NCBI Taxonomy" id="69372"/>
    <lineage>
        <taxon>Bacteria</taxon>
        <taxon>Bacillati</taxon>
        <taxon>Actinomycetota</taxon>
        <taxon>Actinomycetes</taxon>
        <taxon>Micrococcales</taxon>
        <taxon>Microbacteriaceae</taxon>
        <taxon>Luethyella</taxon>
    </lineage>
</organism>
<reference evidence="5" key="1">
    <citation type="journal article" date="2019" name="Int. J. Syst. Evol. Microbiol.">
        <title>The Global Catalogue of Microorganisms (GCM) 10K type strain sequencing project: providing services to taxonomists for standard genome sequencing and annotation.</title>
        <authorList>
            <consortium name="The Broad Institute Genomics Platform"/>
            <consortium name="The Broad Institute Genome Sequencing Center for Infectious Disease"/>
            <person name="Wu L."/>
            <person name="Ma J."/>
        </authorList>
    </citation>
    <scope>NUCLEOTIDE SEQUENCE [LARGE SCALE GENOMIC DNA]</scope>
    <source>
        <strain evidence="5">CCUG 43304</strain>
    </source>
</reference>
<evidence type="ECO:0000313" key="5">
    <source>
        <dbReference type="Proteomes" id="UP001596306"/>
    </source>
</evidence>
<keyword evidence="2" id="KW-0804">Transcription</keyword>
<feature type="domain" description="HTH araC/xylS-type" evidence="3">
    <location>
        <begin position="213"/>
        <end position="311"/>
    </location>
</feature>
<keyword evidence="5" id="KW-1185">Reference proteome</keyword>
<evidence type="ECO:0000256" key="1">
    <source>
        <dbReference type="ARBA" id="ARBA00023015"/>
    </source>
</evidence>
<keyword evidence="1" id="KW-0805">Transcription regulation</keyword>
<evidence type="ECO:0000256" key="2">
    <source>
        <dbReference type="ARBA" id="ARBA00023163"/>
    </source>
</evidence>
<dbReference type="EMBL" id="JBHSTP010000001">
    <property type="protein sequence ID" value="MFC6355726.1"/>
    <property type="molecule type" value="Genomic_DNA"/>
</dbReference>
<protein>
    <submittedName>
        <fullName evidence="4">GlxA family transcriptional regulator</fullName>
    </submittedName>
</protein>
<dbReference type="InterPro" id="IPR029062">
    <property type="entry name" value="Class_I_gatase-like"/>
</dbReference>
<dbReference type="RefSeq" id="WP_386728932.1">
    <property type="nucleotide sequence ID" value="NZ_JBHSTP010000001.1"/>
</dbReference>
<dbReference type="Gene3D" id="1.10.10.60">
    <property type="entry name" value="Homeodomain-like"/>
    <property type="match status" value="1"/>
</dbReference>